<keyword evidence="3" id="KW-1185">Reference proteome</keyword>
<accession>A0A3A9K7T3</accession>
<comment type="caution">
    <text evidence="2">The sequence shown here is derived from an EMBL/GenBank/DDBJ whole genome shotgun (WGS) entry which is preliminary data.</text>
</comment>
<sequence>MKEISLKTSILELCTAHPDLINIMRDIGFVNITKPGMIQSAGRIMTISKGCRAMGFSVEKVSKQLEQQGFKLTD</sequence>
<dbReference type="OrthoDB" id="411397at2"/>
<dbReference type="InterPro" id="IPR015077">
    <property type="entry name" value="DUF1858"/>
</dbReference>
<reference evidence="2 3" key="1">
    <citation type="submission" date="2017-10" db="EMBL/GenBank/DDBJ databases">
        <title>Bacillus sp. nov., a halophilic bacterium isolated from a Keqin Lake.</title>
        <authorList>
            <person name="Wang H."/>
        </authorList>
    </citation>
    <scope>NUCLEOTIDE SEQUENCE [LARGE SCALE GENOMIC DNA]</scope>
    <source>
        <strain evidence="2 3">KCTC 13187</strain>
    </source>
</reference>
<dbReference type="Gene3D" id="1.10.3910.10">
    <property type="entry name" value="SP0561-like"/>
    <property type="match status" value="1"/>
</dbReference>
<evidence type="ECO:0000313" key="2">
    <source>
        <dbReference type="EMBL" id="RKL68279.1"/>
    </source>
</evidence>
<dbReference type="RefSeq" id="WP_110938619.1">
    <property type="nucleotide sequence ID" value="NZ_KZ614147.1"/>
</dbReference>
<dbReference type="SUPFAM" id="SSF140683">
    <property type="entry name" value="SP0561-like"/>
    <property type="match status" value="1"/>
</dbReference>
<proteinExistence type="predicted"/>
<name>A0A3A9K7T3_9BACI</name>
<evidence type="ECO:0000313" key="3">
    <source>
        <dbReference type="Proteomes" id="UP000281498"/>
    </source>
</evidence>
<dbReference type="Pfam" id="PF08984">
    <property type="entry name" value="DUF1858"/>
    <property type="match status" value="1"/>
</dbReference>
<feature type="domain" description="DUF1858" evidence="1">
    <location>
        <begin position="4"/>
        <end position="60"/>
    </location>
</feature>
<organism evidence="2 3">
    <name type="scientific">Salipaludibacillus neizhouensis</name>
    <dbReference type="NCBI Taxonomy" id="885475"/>
    <lineage>
        <taxon>Bacteria</taxon>
        <taxon>Bacillati</taxon>
        <taxon>Bacillota</taxon>
        <taxon>Bacilli</taxon>
        <taxon>Bacillales</taxon>
        <taxon>Bacillaceae</taxon>
    </lineage>
</organism>
<dbReference type="AlphaFoldDB" id="A0A3A9K7T3"/>
<evidence type="ECO:0000259" key="1">
    <source>
        <dbReference type="Pfam" id="PF08984"/>
    </source>
</evidence>
<gene>
    <name evidence="2" type="ORF">CR203_07300</name>
</gene>
<dbReference type="EMBL" id="PDOE01000002">
    <property type="protein sequence ID" value="RKL68279.1"/>
    <property type="molecule type" value="Genomic_DNA"/>
</dbReference>
<protein>
    <recommendedName>
        <fullName evidence="1">DUF1858 domain-containing protein</fullName>
    </recommendedName>
</protein>
<dbReference type="Proteomes" id="UP000281498">
    <property type="component" value="Unassembled WGS sequence"/>
</dbReference>
<dbReference type="InterPro" id="IPR038062">
    <property type="entry name" value="ScdA-like_N_sf"/>
</dbReference>